<accession>A0ABU0L862</accession>
<dbReference type="RefSeq" id="WP_237346035.1">
    <property type="nucleotide sequence ID" value="NZ_JABWGX010000015.1"/>
</dbReference>
<keyword evidence="2" id="KW-1185">Reference proteome</keyword>
<dbReference type="Proteomes" id="UP001241747">
    <property type="component" value="Unassembled WGS sequence"/>
</dbReference>
<dbReference type="InterPro" id="IPR052209">
    <property type="entry name" value="CbiZ"/>
</dbReference>
<name>A0ABU0L862_XANAG</name>
<sequence length="233" mass="24178">MTRPSGACPLFTVAPARPLLVARFTVDQHMVSWSINRPGFVTARTVAWLEVRNSDLSADLDVLTWFAARLDAAGLGDAVGLMTSRNVDHHHLARRTVEGVTAACLVTLGLNNGERVGARFAPVPAAHLSAGTVNMLAAVDVPLTPAALLEASSIVVQARTRAILEADFQRDGIAEPVSGTGTDCVVMSAPAAGVARPYAGLHTAVGEAVGAAALAATREAVAVWLADPGRFTL</sequence>
<dbReference type="EMBL" id="JAUSVY010000001">
    <property type="protein sequence ID" value="MDQ0503337.1"/>
    <property type="molecule type" value="Genomic_DNA"/>
</dbReference>
<proteinExistence type="predicted"/>
<dbReference type="PANTHER" id="PTHR35336">
    <property type="entry name" value="ADENOSYLCOBINAMIDE AMIDOHYDROLASE"/>
    <property type="match status" value="1"/>
</dbReference>
<evidence type="ECO:0000313" key="1">
    <source>
        <dbReference type="EMBL" id="MDQ0503337.1"/>
    </source>
</evidence>
<gene>
    <name evidence="1" type="ORF">QOZ94_000107</name>
</gene>
<reference evidence="1 2" key="1">
    <citation type="submission" date="2023-07" db="EMBL/GenBank/DDBJ databases">
        <title>Genomic Encyclopedia of Type Strains, Phase IV (KMG-IV): sequencing the most valuable type-strain genomes for metagenomic binning, comparative biology and taxonomic classification.</title>
        <authorList>
            <person name="Goeker M."/>
        </authorList>
    </citation>
    <scope>NUCLEOTIDE SEQUENCE [LARGE SCALE GENOMIC DNA]</scope>
    <source>
        <strain evidence="1 2">DSM 3770</strain>
    </source>
</reference>
<comment type="caution">
    <text evidence="1">The sequence shown here is derived from an EMBL/GenBank/DDBJ whole genome shotgun (WGS) entry which is preliminary data.</text>
</comment>
<dbReference type="PANTHER" id="PTHR35336:SF5">
    <property type="entry name" value="ADENOSYLCOBINAMIDE AMIDOHYDROLASE"/>
    <property type="match status" value="1"/>
</dbReference>
<organism evidence="1 2">
    <name type="scientific">Xanthobacter agilis</name>
    <dbReference type="NCBI Taxonomy" id="47492"/>
    <lineage>
        <taxon>Bacteria</taxon>
        <taxon>Pseudomonadati</taxon>
        <taxon>Pseudomonadota</taxon>
        <taxon>Alphaproteobacteria</taxon>
        <taxon>Hyphomicrobiales</taxon>
        <taxon>Xanthobacteraceae</taxon>
        <taxon>Xanthobacter</taxon>
    </lineage>
</organism>
<dbReference type="Pfam" id="PF01955">
    <property type="entry name" value="CbiZ"/>
    <property type="match status" value="1"/>
</dbReference>
<protein>
    <submittedName>
        <fullName evidence="1">Adenosylcobinamide amidohydrolase</fullName>
    </submittedName>
</protein>
<dbReference type="InterPro" id="IPR002808">
    <property type="entry name" value="AdoCbi_amidolase"/>
</dbReference>
<evidence type="ECO:0000313" key="2">
    <source>
        <dbReference type="Proteomes" id="UP001241747"/>
    </source>
</evidence>